<dbReference type="Pfam" id="PF20943">
    <property type="entry name" value="DUF4785_3rd"/>
    <property type="match status" value="1"/>
</dbReference>
<dbReference type="SUPFAM" id="SSF53474">
    <property type="entry name" value="alpha/beta-Hydrolases"/>
    <property type="match status" value="1"/>
</dbReference>
<evidence type="ECO:0000259" key="2">
    <source>
        <dbReference type="Pfam" id="PF20943"/>
    </source>
</evidence>
<sequence length="653" mass="68967">MPKPPLLSLLCSLSLFSAPLAAGELQPKQLAGPPEDFAQMRAPDPAESAILSKSALLPVELAPAGQSARWQGSLPVENGHLRFMVLSGDQVWDAAVAAPAVAGARTAAVATPLQAQRTLLGSAENGTSGMRYAVESAPNGNWSLTLQSASPVAQRGYVLMEGDERTQLASYLRNRQQQVGQSLTLNALLSGNDASGATLLAAQAGKIDEASLRVIDPQGGIRNLPMADDGKHDDGAAGDGVYGGTFQPTSEGTWIAQVIVRGHDQAGQAFVRTSEHVLPVLDTSLRLLGNALSARAAEGTRLTIALPVAARGKAPSHYRVFGQVWGTDAKGKDVPVAWIGGMLTPQQGQLPLSLDERWIARAGARAPFTLRSLRIEDPDHYIPLVQAGTLPLQVPALRRVSIARASTAIDESMRMGPRPSALASAMATAQPQAAGSQLVLVHGYCSNGVWPQAQFTNASTFLDPKQNRSNDQFAQLIAQFASQWSSFSTVAHSQGGMAALHLYTYYWSGLDNAIGGRVMQSVGTPYQGTNMAGVLATAGSRFGEGCGSNTDMTYDGAKAWLAGIPPDARAKVNYYTTSFAKSKKWYTNDYCNAASDLVLKDPEDGVVEEVNAQLPGGVNLGHTTGQCHTTGMRDPAQYLDADRNAVMNANAAR</sequence>
<dbReference type="InterPro" id="IPR048295">
    <property type="entry name" value="DUF4785_C"/>
</dbReference>
<comment type="caution">
    <text evidence="3">The sequence shown here is derived from an EMBL/GenBank/DDBJ whole genome shotgun (WGS) entry which is preliminary data.</text>
</comment>
<keyword evidence="4" id="KW-1185">Reference proteome</keyword>
<proteinExistence type="predicted"/>
<gene>
    <name evidence="3" type="ORF">FQK01_13715</name>
</gene>
<accession>A0ABD7S8H2</accession>
<feature type="signal peptide" evidence="1">
    <location>
        <begin position="1"/>
        <end position="22"/>
    </location>
</feature>
<protein>
    <submittedName>
        <fullName evidence="3">Conditioned medium factor</fullName>
    </submittedName>
</protein>
<name>A0ABD7S8H2_XANVA</name>
<evidence type="ECO:0000313" key="3">
    <source>
        <dbReference type="EMBL" id="TWQ51973.1"/>
    </source>
</evidence>
<dbReference type="EMBL" id="VOCK01000021">
    <property type="protein sequence ID" value="TWQ51973.1"/>
    <property type="molecule type" value="Genomic_DNA"/>
</dbReference>
<dbReference type="NCBIfam" id="NF041940">
    <property type="entry name" value="choice_anch_X"/>
    <property type="match status" value="1"/>
</dbReference>
<dbReference type="Proteomes" id="UP000320455">
    <property type="component" value="Unassembled WGS sequence"/>
</dbReference>
<keyword evidence="1" id="KW-0732">Signal</keyword>
<dbReference type="Gene3D" id="2.60.40.3870">
    <property type="entry name" value="Uncharacterised protein PF16024, DUF4785"/>
    <property type="match status" value="1"/>
</dbReference>
<dbReference type="Gene3D" id="3.40.50.1820">
    <property type="entry name" value="alpha/beta hydrolase"/>
    <property type="match status" value="1"/>
</dbReference>
<reference evidence="4" key="1">
    <citation type="journal article" date="2020" name="Phytopathology">
        <title>Genomic acquisitions in emerging populations of Xanthomonas vasicola pv. vasculorum infecting corn in the U.S. and Argentina.</title>
        <authorList>
            <person name="Perez-Quintero A.L."/>
        </authorList>
    </citation>
    <scope>NUCLEOTIDE SEQUENCE [LARGE SCALE GENOMIC DNA]</scope>
    <source>
        <strain evidence="4">Xvh-L</strain>
    </source>
</reference>
<dbReference type="AlphaFoldDB" id="A0ABD7S8H2"/>
<evidence type="ECO:0000313" key="4">
    <source>
        <dbReference type="Proteomes" id="UP000320455"/>
    </source>
</evidence>
<feature type="chain" id="PRO_5044827425" evidence="1">
    <location>
        <begin position="23"/>
        <end position="653"/>
    </location>
</feature>
<evidence type="ECO:0000256" key="1">
    <source>
        <dbReference type="SAM" id="SignalP"/>
    </source>
</evidence>
<dbReference type="RefSeq" id="WP_039436914.1">
    <property type="nucleotide sequence ID" value="NZ_JAUPCI020000023.1"/>
</dbReference>
<organism evidence="3 4">
    <name type="scientific">Xanthomonas vasicola</name>
    <dbReference type="NCBI Taxonomy" id="56459"/>
    <lineage>
        <taxon>Bacteria</taxon>
        <taxon>Pseudomonadati</taxon>
        <taxon>Pseudomonadota</taxon>
        <taxon>Gammaproteobacteria</taxon>
        <taxon>Lysobacterales</taxon>
        <taxon>Lysobacteraceae</taxon>
        <taxon>Xanthomonas</taxon>
    </lineage>
</organism>
<dbReference type="InterPro" id="IPR029058">
    <property type="entry name" value="AB_hydrolase_fold"/>
</dbReference>
<feature type="domain" description="DUF4785" evidence="2">
    <location>
        <begin position="297"/>
        <end position="384"/>
    </location>
</feature>